<organism evidence="1 2">
    <name type="scientific">Anas platyrhynchos</name>
    <name type="common">Mallard</name>
    <name type="synonym">Anas boschas</name>
    <dbReference type="NCBI Taxonomy" id="8839"/>
    <lineage>
        <taxon>Eukaryota</taxon>
        <taxon>Metazoa</taxon>
        <taxon>Chordata</taxon>
        <taxon>Craniata</taxon>
        <taxon>Vertebrata</taxon>
        <taxon>Euteleostomi</taxon>
        <taxon>Archelosauria</taxon>
        <taxon>Archosauria</taxon>
        <taxon>Dinosauria</taxon>
        <taxon>Saurischia</taxon>
        <taxon>Theropoda</taxon>
        <taxon>Coelurosauria</taxon>
        <taxon>Aves</taxon>
        <taxon>Neognathae</taxon>
        <taxon>Galloanserae</taxon>
        <taxon>Anseriformes</taxon>
        <taxon>Anatidae</taxon>
        <taxon>Anatinae</taxon>
        <taxon>Anas</taxon>
    </lineage>
</organism>
<reference evidence="2" key="1">
    <citation type="journal article" date="2013" name="Nat. Genet.">
        <title>The duck genome and transcriptome provide insight into an avian influenza virus reservoir species.</title>
        <authorList>
            <person name="Huang Y."/>
            <person name="Li Y."/>
            <person name="Burt D.W."/>
            <person name="Chen H."/>
            <person name="Zhang Y."/>
            <person name="Qian W."/>
            <person name="Kim H."/>
            <person name="Gan S."/>
            <person name="Zhao Y."/>
            <person name="Li J."/>
            <person name="Yi K."/>
            <person name="Feng H."/>
            <person name="Zhu P."/>
            <person name="Li B."/>
            <person name="Liu Q."/>
            <person name="Fairley S."/>
            <person name="Magor K.E."/>
            <person name="Du Z."/>
            <person name="Hu X."/>
            <person name="Goodman L."/>
            <person name="Tafer H."/>
            <person name="Vignal A."/>
            <person name="Lee T."/>
            <person name="Kim K.W."/>
            <person name="Sheng Z."/>
            <person name="An Y."/>
            <person name="Searle S."/>
            <person name="Herrero J."/>
            <person name="Groenen M.A."/>
            <person name="Crooijmans R.P."/>
            <person name="Faraut T."/>
            <person name="Cai Q."/>
            <person name="Webster R.G."/>
            <person name="Aldridge J.R."/>
            <person name="Warren W.C."/>
            <person name="Bartschat S."/>
            <person name="Kehr S."/>
            <person name="Marz M."/>
            <person name="Stadler P.F."/>
            <person name="Smith J."/>
            <person name="Kraus R.H."/>
            <person name="Zhao Y."/>
            <person name="Ren L."/>
            <person name="Fei J."/>
            <person name="Morisson M."/>
            <person name="Kaiser P."/>
            <person name="Griffin D.K."/>
            <person name="Rao M."/>
            <person name="Pitel F."/>
            <person name="Wang J."/>
            <person name="Li N."/>
        </authorList>
    </citation>
    <scope>NUCLEOTIDE SEQUENCE [LARGE SCALE GENOMIC DNA]</scope>
</reference>
<protein>
    <submittedName>
        <fullName evidence="1">Uncharacterized protein</fullName>
    </submittedName>
</protein>
<sequence>MLVMLWMEPVSKGNTFIVIDQLLDQTGGSHSLQQWSKQPPPPPVVLKRHAALEAVREGGNWQPALSAIGTAAWYNPSPAIFCSQLQLGPIHGCEKDQSERQGCLLSYFIIFFAQNSANQGRNRNLALPDTEFLTSVGDVKEQLPCAKTQILCLTGLPVSNCNKYLSLQEAWQTLHGGQPLISGAKLCYFVVQASEDLSTCLLTVLTVNQKPGPADMDQGIDSKATGISLCSVSHLSCFTLRQSPCFGKVDGGMSSTSVGSTEGQVTENVIVTAGDLSFSEVMENTLGALTAHGEAKFYPAWFYTETIIQSSMPLLLQGMELLKVTEWGGISLQAAMHWTCCSATGVAVWLQKVGTGRIPLFNLEDLAICVRCPPACPALGWAQCAQGQLRAGPQILHPSSMIRLPPLPAEAGKLLLWQLRASCLVSALNHTVGCGGLGNQTYVSDTKGVNKPHSQQLSSWACKQGKATVFYLQKINEHKKDELHVILVIMLQVQPPELFPAGRWLASGCTFPAAAHGHTEEPGKAATSAELSFGTLELEKCPTDILESTRFEPNKTSGYHSHRPESHREQAVLPDLNSSLASIMQCQHVSRHAVNKLVAKILQIMTEGEGTTTKKHFSFISKTLPPPRGSGSRAAALSAKICKIRAKFERLRNIAGRFRVNRCRQRHLLHTDTNPLCRPDTQSWHIPVCHQTCHTVLDVVSQLCSSLGCNEKE</sequence>
<evidence type="ECO:0000313" key="2">
    <source>
        <dbReference type="Proteomes" id="UP000296049"/>
    </source>
</evidence>
<evidence type="ECO:0000313" key="1">
    <source>
        <dbReference type="EMBL" id="EOB01762.1"/>
    </source>
</evidence>
<accession>R0JWX4</accession>
<dbReference type="Proteomes" id="UP000296049">
    <property type="component" value="Unassembled WGS sequence"/>
</dbReference>
<dbReference type="EMBL" id="KB743041">
    <property type="protein sequence ID" value="EOB01762.1"/>
    <property type="molecule type" value="Genomic_DNA"/>
</dbReference>
<name>R0JWX4_ANAPL</name>
<gene>
    <name evidence="1" type="ORF">Anapl_14448</name>
</gene>
<dbReference type="AlphaFoldDB" id="R0JWX4"/>
<proteinExistence type="predicted"/>
<keyword evidence="2" id="KW-1185">Reference proteome</keyword>